<dbReference type="GO" id="GO:0031267">
    <property type="term" value="F:small GTPase binding"/>
    <property type="evidence" value="ECO:0000318"/>
    <property type="project" value="GO_Central"/>
</dbReference>
<dbReference type="OrthoDB" id="9807940at2759"/>
<evidence type="ECO:0000256" key="4">
    <source>
        <dbReference type="SAM" id="Coils"/>
    </source>
</evidence>
<proteinExistence type="predicted"/>
<dbReference type="PANTHER" id="PTHR18921">
    <property type="entry name" value="MYOSIN HEAVY CHAIN - RELATED"/>
    <property type="match status" value="1"/>
</dbReference>
<dbReference type="AlphaFoldDB" id="A0A8I3ML67"/>
<feature type="coiled-coil region" evidence="4">
    <location>
        <begin position="98"/>
        <end position="254"/>
    </location>
</feature>
<protein>
    <submittedName>
        <fullName evidence="6">Uncharacterized protein</fullName>
    </submittedName>
</protein>
<dbReference type="GO" id="GO:0006888">
    <property type="term" value="P:endoplasmic reticulum to Golgi vesicle-mediated transport"/>
    <property type="evidence" value="ECO:0000318"/>
    <property type="project" value="GO_Central"/>
</dbReference>
<evidence type="ECO:0000256" key="3">
    <source>
        <dbReference type="ARBA" id="ARBA00023054"/>
    </source>
</evidence>
<dbReference type="GeneTree" id="ENSGT00710000106769"/>
<feature type="region of interest" description="Disordered" evidence="5">
    <location>
        <begin position="361"/>
        <end position="417"/>
    </location>
</feature>
<evidence type="ECO:0000256" key="1">
    <source>
        <dbReference type="ARBA" id="ARBA00004555"/>
    </source>
</evidence>
<name>A0A8I3ML67_CANLF</name>
<reference evidence="6" key="3">
    <citation type="submission" date="2025-09" db="UniProtKB">
        <authorList>
            <consortium name="Ensembl"/>
        </authorList>
    </citation>
    <scope>IDENTIFICATION</scope>
    <source>
        <strain evidence="6">Boxer</strain>
    </source>
</reference>
<evidence type="ECO:0000313" key="6">
    <source>
        <dbReference type="Ensembl" id="ENSCAFP00845003552.1"/>
    </source>
</evidence>
<dbReference type="GO" id="GO:0007030">
    <property type="term" value="P:Golgi organization"/>
    <property type="evidence" value="ECO:0000318"/>
    <property type="project" value="GO_Central"/>
</dbReference>
<dbReference type="Proteomes" id="UP000805418">
    <property type="component" value="Chromosome 6"/>
</dbReference>
<feature type="region of interest" description="Disordered" evidence="5">
    <location>
        <begin position="319"/>
        <end position="345"/>
    </location>
</feature>
<sequence>MDVCQLKEEKEKTADSSREKEAERQALQETNMRLSKMWQEEESHHAAIKEKALALEQLLKEREEGEAGELNQLIDAVTSAQEKAVVFQQERDGVLLALKRKQMENGALQDELQQLRDKELHLNQELERTRRRAVESEDTRQRESLLAEDKVAKLRKEVAVLEEKLAVSSNATETAAQLSALQEQGKQYAQTLASLKSEVAEWMDKTDTLEGKLKSLQARLTKTNTVLDLKEDKLEALRKRNEVQQEVLDDTQKKLMNLVSSSEGMVDKTLVRRLLLGCFRAPRRDHREALQLMSGTLGIKEEDVRQLCSEEQGGVIRCMTGGLGSKSTPKPPVRPDPQPTPKSSFAGLFVNFLEGESDLALLPRSPSAPDKKPPNSVGKGKGTKEKGPPRQTITLGSTPPKKAAKPRATAVSLTDPRGLETDGSQHLLLNAVTNALPTYTPLILSPASKVGIAARGLSNQ</sequence>
<evidence type="ECO:0000313" key="7">
    <source>
        <dbReference type="Proteomes" id="UP000805418"/>
    </source>
</evidence>
<keyword evidence="2" id="KW-0333">Golgi apparatus</keyword>
<accession>A0A8I3ML67</accession>
<reference evidence="6" key="1">
    <citation type="submission" date="2020-03" db="EMBL/GenBank/DDBJ databases">
        <title>Long-read based genome assembly of a Labrador retriever dog.</title>
        <authorList>
            <person name="Eory L."/>
            <person name="Zhang W."/>
            <person name="Schoenebeck J."/>
        </authorList>
    </citation>
    <scope>NUCLEOTIDE SEQUENCE [LARGE SCALE GENOMIC DNA]</scope>
    <source>
        <strain evidence="6">Labrador retriever</strain>
    </source>
</reference>
<organism evidence="6 7">
    <name type="scientific">Canis lupus familiaris</name>
    <name type="common">Dog</name>
    <name type="synonym">Canis familiaris</name>
    <dbReference type="NCBI Taxonomy" id="9615"/>
    <lineage>
        <taxon>Eukaryota</taxon>
        <taxon>Metazoa</taxon>
        <taxon>Chordata</taxon>
        <taxon>Craniata</taxon>
        <taxon>Vertebrata</taxon>
        <taxon>Euteleostomi</taxon>
        <taxon>Mammalia</taxon>
        <taxon>Eutheria</taxon>
        <taxon>Laurasiatheria</taxon>
        <taxon>Carnivora</taxon>
        <taxon>Caniformia</taxon>
        <taxon>Canidae</taxon>
        <taxon>Canis</taxon>
    </lineage>
</organism>
<feature type="region of interest" description="Disordered" evidence="5">
    <location>
        <begin position="1"/>
        <end position="25"/>
    </location>
</feature>
<reference evidence="6" key="2">
    <citation type="submission" date="2025-08" db="UniProtKB">
        <authorList>
            <consortium name="Ensembl"/>
        </authorList>
    </citation>
    <scope>IDENTIFICATION</scope>
    <source>
        <strain evidence="6">Boxer</strain>
    </source>
</reference>
<evidence type="ECO:0000256" key="2">
    <source>
        <dbReference type="ARBA" id="ARBA00023034"/>
    </source>
</evidence>
<keyword evidence="3 4" id="KW-0175">Coiled coil</keyword>
<dbReference type="PANTHER" id="PTHR18921:SF2">
    <property type="entry name" value="THYROID RECEPTOR-INTERACTING PROTEIN 11"/>
    <property type="match status" value="1"/>
</dbReference>
<dbReference type="GO" id="GO:0005794">
    <property type="term" value="C:Golgi apparatus"/>
    <property type="evidence" value="ECO:0000318"/>
    <property type="project" value="GO_Central"/>
</dbReference>
<feature type="compositionally biased region" description="Pro residues" evidence="5">
    <location>
        <begin position="329"/>
        <end position="340"/>
    </location>
</feature>
<keyword evidence="7" id="KW-1185">Reference proteome</keyword>
<evidence type="ECO:0000256" key="5">
    <source>
        <dbReference type="SAM" id="MobiDB-lite"/>
    </source>
</evidence>
<comment type="subcellular location">
    <subcellularLocation>
        <location evidence="1">Golgi apparatus</location>
    </subcellularLocation>
</comment>
<dbReference type="Ensembl" id="ENSCAFT00845004442.1">
    <property type="protein sequence ID" value="ENSCAFP00845003552.1"/>
    <property type="gene ID" value="ENSCAFG00845002516.1"/>
</dbReference>